<feature type="transmembrane region" description="Helical" evidence="1">
    <location>
        <begin position="253"/>
        <end position="272"/>
    </location>
</feature>
<reference evidence="2" key="1">
    <citation type="submission" date="2023-06" db="EMBL/GenBank/DDBJ databases">
        <authorList>
            <consortium name="Lawrence Berkeley National Laboratory"/>
            <person name="Ahrendt S."/>
            <person name="Sahu N."/>
            <person name="Indic B."/>
            <person name="Wong-Bajracharya J."/>
            <person name="Merenyi Z."/>
            <person name="Ke H.-M."/>
            <person name="Monk M."/>
            <person name="Kocsube S."/>
            <person name="Drula E."/>
            <person name="Lipzen A."/>
            <person name="Balint B."/>
            <person name="Henrissat B."/>
            <person name="Andreopoulos B."/>
            <person name="Martin F.M."/>
            <person name="Harder C.B."/>
            <person name="Rigling D."/>
            <person name="Ford K.L."/>
            <person name="Foster G.D."/>
            <person name="Pangilinan J."/>
            <person name="Papanicolaou A."/>
            <person name="Barry K."/>
            <person name="LaButti K."/>
            <person name="Viragh M."/>
            <person name="Koriabine M."/>
            <person name="Yan M."/>
            <person name="Riley R."/>
            <person name="Champramary S."/>
            <person name="Plett K.L."/>
            <person name="Tsai I.J."/>
            <person name="Slot J."/>
            <person name="Sipos G."/>
            <person name="Plett J."/>
            <person name="Nagy L.G."/>
            <person name="Grigoriev I.V."/>
        </authorList>
    </citation>
    <scope>NUCLEOTIDE SEQUENCE</scope>
    <source>
        <strain evidence="2">HWK02</strain>
    </source>
</reference>
<gene>
    <name evidence="2" type="ORF">EDD18DRAFT_123195</name>
</gene>
<keyword evidence="1" id="KW-0812">Transmembrane</keyword>
<dbReference type="AlphaFoldDB" id="A0AA39Q8S6"/>
<feature type="transmembrane region" description="Helical" evidence="1">
    <location>
        <begin position="20"/>
        <end position="42"/>
    </location>
</feature>
<feature type="transmembrane region" description="Helical" evidence="1">
    <location>
        <begin position="172"/>
        <end position="200"/>
    </location>
</feature>
<feature type="transmembrane region" description="Helical" evidence="1">
    <location>
        <begin position="221"/>
        <end position="241"/>
    </location>
</feature>
<keyword evidence="1" id="KW-1133">Transmembrane helix</keyword>
<sequence>MATMKVQEREADSKTKTLVVVFDTLQVLGIVLLLALLAPALFSPNVKRTATWFGMIVSIIICCVSYSILMFVGGQEGSEPSAGVCLFQACLVHSTPIFGVSCALGFIMDLSVSFFCTFLEKTPPRVTPIILLASSSLLFLIGVLDTLAVGLANPKVVQRNESHLYCHITTPAFTLVFCVIGVTITFATIIAEVAMVVIIRKTMGKLRRQSGSPNTELPTRLLVRLFSFSVCMCIALCINVYSIFVPSKGSALSAWYVLLNTVPIGGVVTFATQKDILCFYFQRRTLIRAEVVTVDR</sequence>
<keyword evidence="3" id="KW-1185">Reference proteome</keyword>
<comment type="caution">
    <text evidence="2">The sequence shown here is derived from an EMBL/GenBank/DDBJ whole genome shotgun (WGS) entry which is preliminary data.</text>
</comment>
<organism evidence="2 3">
    <name type="scientific">Armillaria luteobubalina</name>
    <dbReference type="NCBI Taxonomy" id="153913"/>
    <lineage>
        <taxon>Eukaryota</taxon>
        <taxon>Fungi</taxon>
        <taxon>Dikarya</taxon>
        <taxon>Basidiomycota</taxon>
        <taxon>Agaricomycotina</taxon>
        <taxon>Agaricomycetes</taxon>
        <taxon>Agaricomycetidae</taxon>
        <taxon>Agaricales</taxon>
        <taxon>Marasmiineae</taxon>
        <taxon>Physalacriaceae</taxon>
        <taxon>Armillaria</taxon>
    </lineage>
</organism>
<evidence type="ECO:0000313" key="3">
    <source>
        <dbReference type="Proteomes" id="UP001175228"/>
    </source>
</evidence>
<keyword evidence="1" id="KW-0472">Membrane</keyword>
<protein>
    <submittedName>
        <fullName evidence="2">Uncharacterized protein</fullName>
    </submittedName>
</protein>
<feature type="transmembrane region" description="Helical" evidence="1">
    <location>
        <begin position="49"/>
        <end position="72"/>
    </location>
</feature>
<evidence type="ECO:0000313" key="2">
    <source>
        <dbReference type="EMBL" id="KAK0497859.1"/>
    </source>
</evidence>
<dbReference type="Proteomes" id="UP001175228">
    <property type="component" value="Unassembled WGS sequence"/>
</dbReference>
<feature type="transmembrane region" description="Helical" evidence="1">
    <location>
        <begin position="130"/>
        <end position="152"/>
    </location>
</feature>
<proteinExistence type="predicted"/>
<name>A0AA39Q8S6_9AGAR</name>
<accession>A0AA39Q8S6</accession>
<feature type="transmembrane region" description="Helical" evidence="1">
    <location>
        <begin position="97"/>
        <end position="118"/>
    </location>
</feature>
<dbReference type="EMBL" id="JAUEPU010000012">
    <property type="protein sequence ID" value="KAK0497859.1"/>
    <property type="molecule type" value="Genomic_DNA"/>
</dbReference>
<evidence type="ECO:0000256" key="1">
    <source>
        <dbReference type="SAM" id="Phobius"/>
    </source>
</evidence>